<dbReference type="RefSeq" id="WP_057319719.1">
    <property type="nucleotide sequence ID" value="NZ_CYXP01000007.1"/>
</dbReference>
<dbReference type="Pfam" id="PF16510">
    <property type="entry name" value="P22_portal"/>
    <property type="match status" value="1"/>
</dbReference>
<proteinExistence type="predicted"/>
<sequence>MKRLIPKSRFSRRPTTVDSVKHRVKISGTDKTNIPLLSRCQNAWENLSDFRATRLRNFRYVFGDQWGDIVLDKDGKRTKERDRIARRTGGVALQNNHLFKIVNTLAGLYAKTATLPVCFARQKDADTKSQMMTDALQTNWENNLMKDVLTSEMIEFICGGCAVVTEEWSSHDDIEDSYTYVVNPSYFFYESKANDPRHWDDSLIGEIRDYTLGELASVLAESEYDYRQLEEIYSPWLNRMENLGTQQTDRFMDESFDTPPAADLCRTYHVWTLENKPRYRCVDIMDTDDPIYRIELSDLPVIKRENEDRMRMGMSQGLPPEEIPLIEYTYIIDQYWHFQMLSPDGRVLTEYDTPYEYKSHPYIYKLHYLVNGRTVPFISVIIDQQRYINRLIMLNDLAIQSAVKGVKMIPKDSVPDGMSNREFAEQFVEIGSFIFYEPSKSGNKPEVITSNSTNIGTTELLQLQLSFINDITSVSEALQGKTPSGSTAASRYAMETQNSTTSIATLLTKFSTFEAEIARKKMKTIHQYYQSPRNISMERSAGYATYNEYDPKTVQDIDFKVNIKESAESPVARMMLNDLVKELWMAGAISAEQMLSLSYYPGSDQILQSIQSNKQAVEQGGNIQGIPSDQMNAINGQVDQDTLNKARQALMSA</sequence>
<reference evidence="1 2" key="1">
    <citation type="submission" date="2015-09" db="EMBL/GenBank/DDBJ databases">
        <authorList>
            <consortium name="Pathogen Informatics"/>
        </authorList>
    </citation>
    <scope>NUCLEOTIDE SEQUENCE [LARGE SCALE GENOMIC DNA]</scope>
    <source>
        <strain evidence="1 2">2789STDY5608872</strain>
    </source>
</reference>
<dbReference type="AlphaFoldDB" id="A0A173VIK8"/>
<gene>
    <name evidence="1" type="ORF">ERS852429_02991</name>
</gene>
<evidence type="ECO:0000313" key="2">
    <source>
        <dbReference type="Proteomes" id="UP000095591"/>
    </source>
</evidence>
<dbReference type="InterPro" id="IPR032427">
    <property type="entry name" value="P22_portal"/>
</dbReference>
<accession>A0A173VIK8</accession>
<protein>
    <submittedName>
        <fullName evidence="1">Uncharacterized protein</fullName>
    </submittedName>
</protein>
<evidence type="ECO:0000313" key="1">
    <source>
        <dbReference type="EMBL" id="CUN25957.1"/>
    </source>
</evidence>
<organism evidence="1 2">
    <name type="scientific">Parabacteroides distasonis</name>
    <dbReference type="NCBI Taxonomy" id="823"/>
    <lineage>
        <taxon>Bacteria</taxon>
        <taxon>Pseudomonadati</taxon>
        <taxon>Bacteroidota</taxon>
        <taxon>Bacteroidia</taxon>
        <taxon>Bacteroidales</taxon>
        <taxon>Tannerellaceae</taxon>
        <taxon>Parabacteroides</taxon>
    </lineage>
</organism>
<name>A0A173VIK8_PARDI</name>
<dbReference type="Proteomes" id="UP000095591">
    <property type="component" value="Unassembled WGS sequence"/>
</dbReference>
<dbReference type="EMBL" id="CYXP01000007">
    <property type="protein sequence ID" value="CUN25957.1"/>
    <property type="molecule type" value="Genomic_DNA"/>
</dbReference>